<dbReference type="InterPro" id="IPR019757">
    <property type="entry name" value="Pept_S26A_signal_pept_1_Lys-AS"/>
</dbReference>
<dbReference type="Proteomes" id="UP000319852">
    <property type="component" value="Chromosome"/>
</dbReference>
<evidence type="ECO:0000256" key="2">
    <source>
        <dbReference type="ARBA" id="ARBA00009370"/>
    </source>
</evidence>
<evidence type="ECO:0000256" key="5">
    <source>
        <dbReference type="ARBA" id="ARBA00022801"/>
    </source>
</evidence>
<dbReference type="InterPro" id="IPR000223">
    <property type="entry name" value="Pept_S26A_signal_pept_1"/>
</dbReference>
<dbReference type="PANTHER" id="PTHR43390:SF1">
    <property type="entry name" value="CHLOROPLAST PROCESSING PEPTIDASE"/>
    <property type="match status" value="1"/>
</dbReference>
<evidence type="ECO:0000313" key="9">
    <source>
        <dbReference type="EMBL" id="QDS97401.1"/>
    </source>
</evidence>
<dbReference type="NCBIfam" id="TIGR02227">
    <property type="entry name" value="sigpep_I_bact"/>
    <property type="match status" value="1"/>
</dbReference>
<feature type="domain" description="Peptidase S26" evidence="8">
    <location>
        <begin position="32"/>
        <end position="197"/>
    </location>
</feature>
<dbReference type="KEGG" id="amob:HG15A2_06620"/>
<dbReference type="CDD" id="cd06530">
    <property type="entry name" value="S26_SPase_I"/>
    <property type="match status" value="1"/>
</dbReference>
<keyword evidence="7" id="KW-0812">Transmembrane</keyword>
<dbReference type="GO" id="GO:0009003">
    <property type="term" value="F:signal peptidase activity"/>
    <property type="evidence" value="ECO:0007669"/>
    <property type="project" value="UniProtKB-EC"/>
</dbReference>
<evidence type="ECO:0000259" key="8">
    <source>
        <dbReference type="Pfam" id="PF10502"/>
    </source>
</evidence>
<feature type="active site" evidence="6">
    <location>
        <position position="103"/>
    </location>
</feature>
<accession>A0A517MR96</accession>
<evidence type="ECO:0000256" key="1">
    <source>
        <dbReference type="ARBA" id="ARBA00000677"/>
    </source>
</evidence>
<comment type="catalytic activity">
    <reaction evidence="1 7">
        <text>Cleavage of hydrophobic, N-terminal signal or leader sequences from secreted and periplasmic proteins.</text>
        <dbReference type="EC" id="3.4.21.89"/>
    </reaction>
</comment>
<reference evidence="9 10" key="1">
    <citation type="submission" date="2019-02" db="EMBL/GenBank/DDBJ databases">
        <title>Deep-cultivation of Planctomycetes and their phenomic and genomic characterization uncovers novel biology.</title>
        <authorList>
            <person name="Wiegand S."/>
            <person name="Jogler M."/>
            <person name="Boedeker C."/>
            <person name="Pinto D."/>
            <person name="Vollmers J."/>
            <person name="Rivas-Marin E."/>
            <person name="Kohn T."/>
            <person name="Peeters S.H."/>
            <person name="Heuer A."/>
            <person name="Rast P."/>
            <person name="Oberbeckmann S."/>
            <person name="Bunk B."/>
            <person name="Jeske O."/>
            <person name="Meyerdierks A."/>
            <person name="Storesund J.E."/>
            <person name="Kallscheuer N."/>
            <person name="Luecker S."/>
            <person name="Lage O.M."/>
            <person name="Pohl T."/>
            <person name="Merkel B.J."/>
            <person name="Hornburger P."/>
            <person name="Mueller R.-W."/>
            <person name="Bruemmer F."/>
            <person name="Labrenz M."/>
            <person name="Spormann A.M."/>
            <person name="Op den Camp H."/>
            <person name="Overmann J."/>
            <person name="Amann R."/>
            <person name="Jetten M.S.M."/>
            <person name="Mascher T."/>
            <person name="Medema M.H."/>
            <person name="Devos D.P."/>
            <person name="Kaster A.-K."/>
            <person name="Ovreas L."/>
            <person name="Rohde M."/>
            <person name="Galperin M.Y."/>
            <person name="Jogler C."/>
        </authorList>
    </citation>
    <scope>NUCLEOTIDE SEQUENCE [LARGE SCALE GENOMIC DNA]</scope>
    <source>
        <strain evidence="9 10">HG15A2</strain>
    </source>
</reference>
<dbReference type="InterPro" id="IPR019533">
    <property type="entry name" value="Peptidase_S26"/>
</dbReference>
<dbReference type="EC" id="3.4.21.89" evidence="3 7"/>
<dbReference type="PROSITE" id="PS00760">
    <property type="entry name" value="SPASE_I_2"/>
    <property type="match status" value="1"/>
</dbReference>
<name>A0A517MR96_9BACT</name>
<dbReference type="Pfam" id="PF10502">
    <property type="entry name" value="Peptidase_S26"/>
    <property type="match status" value="1"/>
</dbReference>
<dbReference type="InterPro" id="IPR036286">
    <property type="entry name" value="LexA/Signal_pep-like_sf"/>
</dbReference>
<sequence>MRKEFIGLLPQAAPIQWRGRSCVTTMRRVISYTVGILCLSLILRTWVALGVVEPVRVLGNSMSPLIQEGDALLIDRTACLWSTPGRWQTVVLLSPAGAELCIKRIVGLPGEEIDIRQGSVVVDGRRLTHPLSTPQAWGAPRNDETPEIYYLPRASGQRLRKGPWRLKEDEYFVLGDNSSVSIDSRAWGPIPERLIVGIPVGVR</sequence>
<dbReference type="EMBL" id="CP036263">
    <property type="protein sequence ID" value="QDS97401.1"/>
    <property type="molecule type" value="Genomic_DNA"/>
</dbReference>
<organism evidence="9 10">
    <name type="scientific">Adhaeretor mobilis</name>
    <dbReference type="NCBI Taxonomy" id="1930276"/>
    <lineage>
        <taxon>Bacteria</taxon>
        <taxon>Pseudomonadati</taxon>
        <taxon>Planctomycetota</taxon>
        <taxon>Planctomycetia</taxon>
        <taxon>Pirellulales</taxon>
        <taxon>Lacipirellulaceae</taxon>
        <taxon>Adhaeretor</taxon>
    </lineage>
</organism>
<comment type="subcellular location">
    <subcellularLocation>
        <location evidence="7">Membrane</location>
        <topology evidence="7">Single-pass type II membrane protein</topology>
    </subcellularLocation>
</comment>
<evidence type="ECO:0000256" key="3">
    <source>
        <dbReference type="ARBA" id="ARBA00013208"/>
    </source>
</evidence>
<protein>
    <recommendedName>
        <fullName evidence="4 7">Signal peptidase I</fullName>
        <ecNumber evidence="3 7">3.4.21.89</ecNumber>
    </recommendedName>
</protein>
<comment type="similarity">
    <text evidence="2 7">Belongs to the peptidase S26 family.</text>
</comment>
<dbReference type="AlphaFoldDB" id="A0A517MR96"/>
<gene>
    <name evidence="9" type="primary">sipV</name>
    <name evidence="9" type="ORF">HG15A2_06620</name>
</gene>
<dbReference type="GO" id="GO:0006465">
    <property type="term" value="P:signal peptide processing"/>
    <property type="evidence" value="ECO:0007669"/>
    <property type="project" value="InterPro"/>
</dbReference>
<feature type="active site" evidence="6">
    <location>
        <position position="61"/>
    </location>
</feature>
<keyword evidence="5 7" id="KW-0378">Hydrolase</keyword>
<dbReference type="GO" id="GO:0004252">
    <property type="term" value="F:serine-type endopeptidase activity"/>
    <property type="evidence" value="ECO:0007669"/>
    <property type="project" value="InterPro"/>
</dbReference>
<keyword evidence="7" id="KW-0645">Protease</keyword>
<keyword evidence="7" id="KW-1133">Transmembrane helix</keyword>
<evidence type="ECO:0000256" key="6">
    <source>
        <dbReference type="PIRSR" id="PIRSR600223-1"/>
    </source>
</evidence>
<dbReference type="SUPFAM" id="SSF51306">
    <property type="entry name" value="LexA/Signal peptidase"/>
    <property type="match status" value="1"/>
</dbReference>
<dbReference type="PANTHER" id="PTHR43390">
    <property type="entry name" value="SIGNAL PEPTIDASE I"/>
    <property type="match status" value="1"/>
</dbReference>
<dbReference type="GO" id="GO:0016020">
    <property type="term" value="C:membrane"/>
    <property type="evidence" value="ECO:0007669"/>
    <property type="project" value="UniProtKB-SubCell"/>
</dbReference>
<keyword evidence="10" id="KW-1185">Reference proteome</keyword>
<dbReference type="PRINTS" id="PR00727">
    <property type="entry name" value="LEADERPTASE"/>
</dbReference>
<keyword evidence="7" id="KW-0472">Membrane</keyword>
<proteinExistence type="inferred from homology"/>
<evidence type="ECO:0000256" key="7">
    <source>
        <dbReference type="RuleBase" id="RU362042"/>
    </source>
</evidence>
<evidence type="ECO:0000313" key="10">
    <source>
        <dbReference type="Proteomes" id="UP000319852"/>
    </source>
</evidence>
<evidence type="ECO:0000256" key="4">
    <source>
        <dbReference type="ARBA" id="ARBA00019232"/>
    </source>
</evidence>
<feature type="transmembrane region" description="Helical" evidence="7">
    <location>
        <begin position="29"/>
        <end position="52"/>
    </location>
</feature>
<dbReference type="PROSITE" id="PS00761">
    <property type="entry name" value="SPASE_I_3"/>
    <property type="match status" value="1"/>
</dbReference>
<dbReference type="Gene3D" id="2.10.109.10">
    <property type="entry name" value="Umud Fragment, subunit A"/>
    <property type="match status" value="1"/>
</dbReference>
<dbReference type="InterPro" id="IPR019758">
    <property type="entry name" value="Pept_S26A_signal_pept_1_CS"/>
</dbReference>